<dbReference type="Pfam" id="PF03921">
    <property type="entry name" value="ICAM_N"/>
    <property type="match status" value="1"/>
</dbReference>
<feature type="chain" id="PRO_5043830471" evidence="3">
    <location>
        <begin position="17"/>
        <end position="810"/>
    </location>
</feature>
<dbReference type="Pfam" id="PF07679">
    <property type="entry name" value="I-set"/>
    <property type="match status" value="1"/>
</dbReference>
<dbReference type="InterPro" id="IPR013768">
    <property type="entry name" value="ICAM_N"/>
</dbReference>
<organism evidence="5 6">
    <name type="scientific">Scomber scombrus</name>
    <name type="common">Atlantic mackerel</name>
    <name type="synonym">Scomber vernalis</name>
    <dbReference type="NCBI Taxonomy" id="13677"/>
    <lineage>
        <taxon>Eukaryota</taxon>
        <taxon>Metazoa</taxon>
        <taxon>Chordata</taxon>
        <taxon>Craniata</taxon>
        <taxon>Vertebrata</taxon>
        <taxon>Euteleostomi</taxon>
        <taxon>Actinopterygii</taxon>
        <taxon>Neopterygii</taxon>
        <taxon>Teleostei</taxon>
        <taxon>Neoteleostei</taxon>
        <taxon>Acanthomorphata</taxon>
        <taxon>Pelagiaria</taxon>
        <taxon>Scombriformes</taxon>
        <taxon>Scombridae</taxon>
        <taxon>Scomber</taxon>
    </lineage>
</organism>
<dbReference type="InterPro" id="IPR036179">
    <property type="entry name" value="Ig-like_dom_sf"/>
</dbReference>
<evidence type="ECO:0000256" key="1">
    <source>
        <dbReference type="ARBA" id="ARBA00023319"/>
    </source>
</evidence>
<dbReference type="SMART" id="SM00409">
    <property type="entry name" value="IG"/>
    <property type="match status" value="4"/>
</dbReference>
<dbReference type="InterPro" id="IPR003599">
    <property type="entry name" value="Ig_sub"/>
</dbReference>
<keyword evidence="6" id="KW-1185">Reference proteome</keyword>
<protein>
    <submittedName>
        <fullName evidence="5">Intercellular adhesion molecule 5</fullName>
    </submittedName>
</protein>
<feature type="domain" description="Ig-like" evidence="4">
    <location>
        <begin position="657"/>
        <end position="740"/>
    </location>
</feature>
<feature type="transmembrane region" description="Helical" evidence="2">
    <location>
        <begin position="750"/>
        <end position="772"/>
    </location>
</feature>
<evidence type="ECO:0000313" key="6">
    <source>
        <dbReference type="Proteomes" id="UP001314229"/>
    </source>
</evidence>
<dbReference type="PANTHER" id="PTHR13771">
    <property type="entry name" value="INTERCELLULAR ADHESION MOLECULE"/>
    <property type="match status" value="1"/>
</dbReference>
<dbReference type="GO" id="GO:0007155">
    <property type="term" value="P:cell adhesion"/>
    <property type="evidence" value="ECO:0007669"/>
    <property type="project" value="InterPro"/>
</dbReference>
<dbReference type="InterPro" id="IPR047012">
    <property type="entry name" value="ICAM_VCAM"/>
</dbReference>
<dbReference type="Pfam" id="PF00047">
    <property type="entry name" value="ig"/>
    <property type="match status" value="1"/>
</dbReference>
<keyword evidence="2" id="KW-0812">Transmembrane</keyword>
<accession>A0AAV1PIF0</accession>
<comment type="caution">
    <text evidence="5">The sequence shown here is derived from an EMBL/GenBank/DDBJ whole genome shotgun (WGS) entry which is preliminary data.</text>
</comment>
<proteinExistence type="predicted"/>
<dbReference type="InterPro" id="IPR003598">
    <property type="entry name" value="Ig_sub2"/>
</dbReference>
<keyword evidence="2" id="KW-1133">Transmembrane helix</keyword>
<evidence type="ECO:0000256" key="2">
    <source>
        <dbReference type="SAM" id="Phobius"/>
    </source>
</evidence>
<dbReference type="PROSITE" id="PS50835">
    <property type="entry name" value="IG_LIKE"/>
    <property type="match status" value="5"/>
</dbReference>
<gene>
    <name evidence="5" type="ORF">FSCOSCO3_A008604</name>
</gene>
<dbReference type="PANTHER" id="PTHR13771:SF9">
    <property type="entry name" value="INTERCELLULAR ADHESION MOLECULE 5"/>
    <property type="match status" value="1"/>
</dbReference>
<dbReference type="Proteomes" id="UP001314229">
    <property type="component" value="Unassembled WGS sequence"/>
</dbReference>
<dbReference type="EMBL" id="CAWUFR010000172">
    <property type="protein sequence ID" value="CAK6971163.1"/>
    <property type="molecule type" value="Genomic_DNA"/>
</dbReference>
<feature type="domain" description="Ig-like" evidence="4">
    <location>
        <begin position="502"/>
        <end position="585"/>
    </location>
</feature>
<feature type="domain" description="Ig-like" evidence="4">
    <location>
        <begin position="106"/>
        <end position="200"/>
    </location>
</feature>
<dbReference type="Pfam" id="PF13927">
    <property type="entry name" value="Ig_3"/>
    <property type="match status" value="1"/>
</dbReference>
<dbReference type="InterPro" id="IPR013098">
    <property type="entry name" value="Ig_I-set"/>
</dbReference>
<evidence type="ECO:0000256" key="3">
    <source>
        <dbReference type="SAM" id="SignalP"/>
    </source>
</evidence>
<reference evidence="5 6" key="1">
    <citation type="submission" date="2024-01" db="EMBL/GenBank/DDBJ databases">
        <authorList>
            <person name="Alioto T."/>
            <person name="Alioto T."/>
            <person name="Gomez Garrido J."/>
        </authorList>
    </citation>
    <scope>NUCLEOTIDE SEQUENCE [LARGE SCALE GENOMIC DNA]</scope>
</reference>
<sequence length="810" mass="90202">MLGILLLTFLLCDADSTCPTELNPLSLEPPEIIEEYGASVFVNCTSTEEFHDGMKWKGDSDMEEDEIFICKELFMKDWNMEAQCQIILNKSHTCSKDLKITIYKNPEDVQVFPASSSAVEGTQYVLQCDIINVAPVQNLTVRWYKDDNIIKTDSFTNTTKTPVSESSVLTVNISRGDSGAQFRCEAQLDVGPNGPQTPVSSNYSPTVSYAPEFKDKTDIVDIYVEEGDNVTLNCEADGNPSPRFRWTNDGVDISENTNNLYINQVNTNTTYTCTASNHVGNMIKQIHVHVVKTTMATTTPKPSDPKMVDCPLTMMPAEIVVKFGDPVSINCSTSATDFELLGWEATIGGKTSEMSSLTWEVDKLEAWHTEPKCFITIDPSQCYVIPNITVYKTPDKVSVSALGYRPMVEGTEHQLTCEIINVAPVRYLTVKWYQDNEVVQTQTFNDTSLTPVNEYSTLNVTPKSNYNGAHYKCVTELHLGPNGSETFSTESAPYIADVHYKPHIQSWTRNYANVEHNISMDMVPCHVDGNPQPTVQWYNKGNLINGFEPLTRTQSGEYTAVFENSVGNISTIVDITVEYSPSFTCDDRYDVEENGKPQTTCEPEGIPAPIVTWFKDGQEEPLPQHWTRKYSGEYLLRATNKHGQANHTLDLNVLYAPEFTLGNDSMVVTLGENVTFNCSAKGNPEITIVWKYKSAENVKETTRGSTKVVNITGATSTNAGVYLCSAKNKIGTVTRSVTVTVTLTVNELPLYLPLWVPIVLGIIIISLIILYFMARKKKHGQYAFVPDKENERSEIPMNPVSNGKTNGIKV</sequence>
<name>A0AAV1PIF0_SCOSC</name>
<keyword evidence="3" id="KW-0732">Signal</keyword>
<dbReference type="SMART" id="SM00408">
    <property type="entry name" value="IGc2"/>
    <property type="match status" value="4"/>
</dbReference>
<evidence type="ECO:0000259" key="4">
    <source>
        <dbReference type="PROSITE" id="PS50835"/>
    </source>
</evidence>
<dbReference type="GO" id="GO:0005178">
    <property type="term" value="F:integrin binding"/>
    <property type="evidence" value="ECO:0007669"/>
    <property type="project" value="InterPro"/>
</dbReference>
<keyword evidence="2" id="KW-0472">Membrane</keyword>
<dbReference type="InterPro" id="IPR013151">
    <property type="entry name" value="Immunoglobulin_dom"/>
</dbReference>
<dbReference type="AlphaFoldDB" id="A0AAV1PIF0"/>
<keyword evidence="1" id="KW-0393">Immunoglobulin domain</keyword>
<feature type="signal peptide" evidence="3">
    <location>
        <begin position="1"/>
        <end position="16"/>
    </location>
</feature>
<dbReference type="InterPro" id="IPR007110">
    <property type="entry name" value="Ig-like_dom"/>
</dbReference>
<feature type="domain" description="Ig-like" evidence="4">
    <location>
        <begin position="205"/>
        <end position="289"/>
    </location>
</feature>
<dbReference type="Gene3D" id="2.60.40.10">
    <property type="entry name" value="Immunoglobulins"/>
    <property type="match status" value="8"/>
</dbReference>
<feature type="domain" description="Ig-like" evidence="4">
    <location>
        <begin position="386"/>
        <end position="488"/>
    </location>
</feature>
<dbReference type="SUPFAM" id="SSF48726">
    <property type="entry name" value="Immunoglobulin"/>
    <property type="match status" value="6"/>
</dbReference>
<dbReference type="InterPro" id="IPR013783">
    <property type="entry name" value="Ig-like_fold"/>
</dbReference>
<evidence type="ECO:0000313" key="5">
    <source>
        <dbReference type="EMBL" id="CAK6971163.1"/>
    </source>
</evidence>